<sequence>MPKTTTSAVLEKGSDPRVELGVWLRSLREAQGLSQRKMAEELSLDYYTFISQLETGRGKIPSARYGDWAKVLDQQPKPFMKKLLSYYEPEAYEMLFGDIQNA</sequence>
<dbReference type="EMBL" id="CP116424">
    <property type="protein sequence ID" value="WCE71931.1"/>
    <property type="molecule type" value="Genomic_DNA"/>
</dbReference>
<evidence type="ECO:0000313" key="3">
    <source>
        <dbReference type="Proteomes" id="UP001210770"/>
    </source>
</evidence>
<protein>
    <submittedName>
        <fullName evidence="2">Helix-turn-helix transcriptional regulator</fullName>
    </submittedName>
</protein>
<dbReference type="InterPro" id="IPR010982">
    <property type="entry name" value="Lambda_DNA-bd_dom_sf"/>
</dbReference>
<dbReference type="GO" id="GO:0003677">
    <property type="term" value="F:DNA binding"/>
    <property type="evidence" value="ECO:0007669"/>
    <property type="project" value="InterPro"/>
</dbReference>
<evidence type="ECO:0000259" key="1">
    <source>
        <dbReference type="PROSITE" id="PS50943"/>
    </source>
</evidence>
<dbReference type="Gene3D" id="1.10.260.40">
    <property type="entry name" value="lambda repressor-like DNA-binding domains"/>
    <property type="match status" value="1"/>
</dbReference>
<dbReference type="Proteomes" id="UP001210770">
    <property type="component" value="Plasmid unnamed1"/>
</dbReference>
<dbReference type="CDD" id="cd00093">
    <property type="entry name" value="HTH_XRE"/>
    <property type="match status" value="1"/>
</dbReference>
<geneLocation type="plasmid" evidence="2 3">
    <name>unnamed1</name>
</geneLocation>
<dbReference type="SMART" id="SM00530">
    <property type="entry name" value="HTH_XRE"/>
    <property type="match status" value="1"/>
</dbReference>
<proteinExistence type="predicted"/>
<dbReference type="PROSITE" id="PS50943">
    <property type="entry name" value="HTH_CROC1"/>
    <property type="match status" value="1"/>
</dbReference>
<gene>
    <name evidence="2" type="ORF">PL336_16895</name>
</gene>
<dbReference type="AlphaFoldDB" id="A0AAX3LT55"/>
<dbReference type="RefSeq" id="WP_271690068.1">
    <property type="nucleotide sequence ID" value="NZ_CP116424.1"/>
</dbReference>
<dbReference type="SUPFAM" id="SSF47413">
    <property type="entry name" value="lambda repressor-like DNA-binding domains"/>
    <property type="match status" value="1"/>
</dbReference>
<organism evidence="2 3">
    <name type="scientific">Sulfitobacter faviae</name>
    <dbReference type="NCBI Taxonomy" id="1775881"/>
    <lineage>
        <taxon>Bacteria</taxon>
        <taxon>Pseudomonadati</taxon>
        <taxon>Pseudomonadota</taxon>
        <taxon>Alphaproteobacteria</taxon>
        <taxon>Rhodobacterales</taxon>
        <taxon>Roseobacteraceae</taxon>
        <taxon>Sulfitobacter</taxon>
    </lineage>
</organism>
<evidence type="ECO:0000313" key="2">
    <source>
        <dbReference type="EMBL" id="WCE71931.1"/>
    </source>
</evidence>
<feature type="domain" description="HTH cro/C1-type" evidence="1">
    <location>
        <begin position="24"/>
        <end position="63"/>
    </location>
</feature>
<accession>A0AAX3LT55</accession>
<dbReference type="Pfam" id="PF13560">
    <property type="entry name" value="HTH_31"/>
    <property type="match status" value="1"/>
</dbReference>
<reference evidence="2" key="1">
    <citation type="submission" date="2023-01" db="EMBL/GenBank/DDBJ databases">
        <title>Comparative genomic analysis of cold water coral derived Sulfitobacter faviae: insights into their metabolism and habitat adaptation.</title>
        <authorList>
            <person name="Guo Y."/>
            <person name="Lin S."/>
            <person name="Huang Z."/>
            <person name="Tang K."/>
            <person name="Wang X."/>
        </authorList>
    </citation>
    <scope>NUCLEOTIDE SEQUENCE</scope>
    <source>
        <strain evidence="2">SCSIO W_1865</strain>
        <plasmid evidence="2">unnamed1</plasmid>
    </source>
</reference>
<dbReference type="InterPro" id="IPR001387">
    <property type="entry name" value="Cro/C1-type_HTH"/>
</dbReference>
<name>A0AAX3LT55_9RHOB</name>
<keyword evidence="2" id="KW-0614">Plasmid</keyword>